<evidence type="ECO:0000313" key="1">
    <source>
        <dbReference type="EnsemblPlants" id="OBART01G14990.2"/>
    </source>
</evidence>
<accession>A0A0D3ENL8</accession>
<organism evidence="1">
    <name type="scientific">Oryza barthii</name>
    <dbReference type="NCBI Taxonomy" id="65489"/>
    <lineage>
        <taxon>Eukaryota</taxon>
        <taxon>Viridiplantae</taxon>
        <taxon>Streptophyta</taxon>
        <taxon>Embryophyta</taxon>
        <taxon>Tracheophyta</taxon>
        <taxon>Spermatophyta</taxon>
        <taxon>Magnoliopsida</taxon>
        <taxon>Liliopsida</taxon>
        <taxon>Poales</taxon>
        <taxon>Poaceae</taxon>
        <taxon>BOP clade</taxon>
        <taxon>Oryzoideae</taxon>
        <taxon>Oryzeae</taxon>
        <taxon>Oryzinae</taxon>
        <taxon>Oryza</taxon>
    </lineage>
</organism>
<reference evidence="1" key="2">
    <citation type="submission" date="2015-03" db="UniProtKB">
        <authorList>
            <consortium name="EnsemblPlants"/>
        </authorList>
    </citation>
    <scope>IDENTIFICATION</scope>
</reference>
<protein>
    <submittedName>
        <fullName evidence="1">Uncharacterized protein</fullName>
    </submittedName>
</protein>
<dbReference type="AlphaFoldDB" id="A0A0D3ENL8"/>
<evidence type="ECO:0000313" key="2">
    <source>
        <dbReference type="Proteomes" id="UP000026960"/>
    </source>
</evidence>
<dbReference type="Gramene" id="OBART01G14990.2">
    <property type="protein sequence ID" value="OBART01G14990.2"/>
    <property type="gene ID" value="OBART01G14990"/>
</dbReference>
<name>A0A0D3ENL8_9ORYZ</name>
<dbReference type="PaxDb" id="65489-OBART01G14990.2"/>
<dbReference type="Proteomes" id="UP000026960">
    <property type="component" value="Chromosome 1"/>
</dbReference>
<sequence>MPPIPSLTSQTLGWPKASSKMPLLEQGVGVSSTMRCHGFEAPDPKLLRSFQSPAIKPPFCAFINGTFQQPPLCAYAWRLVLFAGRTIAYPKGLKPQVEIVGQPPTSSRFPAKQRQL</sequence>
<keyword evidence="2" id="KW-1185">Reference proteome</keyword>
<proteinExistence type="predicted"/>
<dbReference type="EnsemblPlants" id="OBART01G14990.2">
    <property type="protein sequence ID" value="OBART01G14990.2"/>
    <property type="gene ID" value="OBART01G14990"/>
</dbReference>
<reference evidence="1" key="1">
    <citation type="journal article" date="2009" name="Rice">
        <title>De Novo Next Generation Sequencing of Plant Genomes.</title>
        <authorList>
            <person name="Rounsley S."/>
            <person name="Marri P.R."/>
            <person name="Yu Y."/>
            <person name="He R."/>
            <person name="Sisneros N."/>
            <person name="Goicoechea J.L."/>
            <person name="Lee S.J."/>
            <person name="Angelova A."/>
            <person name="Kudrna D."/>
            <person name="Luo M."/>
            <person name="Affourtit J."/>
            <person name="Desany B."/>
            <person name="Knight J."/>
            <person name="Niazi F."/>
            <person name="Egholm M."/>
            <person name="Wing R.A."/>
        </authorList>
    </citation>
    <scope>NUCLEOTIDE SEQUENCE [LARGE SCALE GENOMIC DNA]</scope>
    <source>
        <strain evidence="1">cv. IRGC 105608</strain>
    </source>
</reference>